<dbReference type="Proteomes" id="UP001178281">
    <property type="component" value="Unassembled WGS sequence"/>
</dbReference>
<organism evidence="5 6">
    <name type="scientific">Tsukamurella strandjordii</name>
    <dbReference type="NCBI Taxonomy" id="147577"/>
    <lineage>
        <taxon>Bacteria</taxon>
        <taxon>Bacillati</taxon>
        <taxon>Actinomycetota</taxon>
        <taxon>Actinomycetes</taxon>
        <taxon>Mycobacteriales</taxon>
        <taxon>Tsukamurellaceae</taxon>
        <taxon>Tsukamurella</taxon>
    </lineage>
</organism>
<feature type="transmembrane region" description="Helical" evidence="3">
    <location>
        <begin position="58"/>
        <end position="79"/>
    </location>
</feature>
<evidence type="ECO:0000256" key="3">
    <source>
        <dbReference type="SAM" id="Phobius"/>
    </source>
</evidence>
<evidence type="ECO:0000256" key="2">
    <source>
        <dbReference type="SAM" id="MobiDB-lite"/>
    </source>
</evidence>
<dbReference type="RefSeq" id="WP_220659382.1">
    <property type="nucleotide sequence ID" value="NZ_BAAAII010000006.1"/>
</dbReference>
<evidence type="ECO:0000259" key="4">
    <source>
        <dbReference type="PROSITE" id="PS50943"/>
    </source>
</evidence>
<feature type="domain" description="HTH cro/C1-type" evidence="4">
    <location>
        <begin position="19"/>
        <end position="73"/>
    </location>
</feature>
<evidence type="ECO:0000313" key="6">
    <source>
        <dbReference type="Proteomes" id="UP001178281"/>
    </source>
</evidence>
<keyword evidence="3" id="KW-1133">Transmembrane helix</keyword>
<name>A0AA90S8F4_9ACTN</name>
<feature type="region of interest" description="Disordered" evidence="2">
    <location>
        <begin position="97"/>
        <end position="119"/>
    </location>
</feature>
<dbReference type="AlphaFoldDB" id="A0AA90S8F4"/>
<dbReference type="GO" id="GO:0003677">
    <property type="term" value="F:DNA binding"/>
    <property type="evidence" value="ECO:0007669"/>
    <property type="project" value="UniProtKB-KW"/>
</dbReference>
<keyword evidence="3" id="KW-0472">Membrane</keyword>
<dbReference type="CDD" id="cd00093">
    <property type="entry name" value="HTH_XRE"/>
    <property type="match status" value="1"/>
</dbReference>
<dbReference type="PANTHER" id="PTHR46797">
    <property type="entry name" value="HTH-TYPE TRANSCRIPTIONAL REGULATOR"/>
    <property type="match status" value="1"/>
</dbReference>
<dbReference type="InterPro" id="IPR001387">
    <property type="entry name" value="Cro/C1-type_HTH"/>
</dbReference>
<keyword evidence="1" id="KW-0238">DNA-binding</keyword>
<evidence type="ECO:0000313" key="5">
    <source>
        <dbReference type="EMBL" id="MDP0398795.1"/>
    </source>
</evidence>
<reference evidence="5" key="1">
    <citation type="submission" date="2023-08" db="EMBL/GenBank/DDBJ databases">
        <title>The draft genome of Tsukamurella strandjordii strain 050030.</title>
        <authorList>
            <person name="Zhao F."/>
            <person name="Feng Y."/>
            <person name="Zong Z."/>
        </authorList>
    </citation>
    <scope>NUCLEOTIDE SEQUENCE</scope>
    <source>
        <strain evidence="5">050030</strain>
    </source>
</reference>
<dbReference type="GO" id="GO:0005829">
    <property type="term" value="C:cytosol"/>
    <property type="evidence" value="ECO:0007669"/>
    <property type="project" value="TreeGrafter"/>
</dbReference>
<proteinExistence type="predicted"/>
<dbReference type="InterPro" id="IPR050807">
    <property type="entry name" value="TransReg_Diox_bact_type"/>
</dbReference>
<dbReference type="GO" id="GO:0003700">
    <property type="term" value="F:DNA-binding transcription factor activity"/>
    <property type="evidence" value="ECO:0007669"/>
    <property type="project" value="TreeGrafter"/>
</dbReference>
<dbReference type="InterPro" id="IPR010982">
    <property type="entry name" value="Lambda_DNA-bd_dom_sf"/>
</dbReference>
<dbReference type="SUPFAM" id="SSF47413">
    <property type="entry name" value="lambda repressor-like DNA-binding domains"/>
    <property type="match status" value="1"/>
</dbReference>
<evidence type="ECO:0000256" key="1">
    <source>
        <dbReference type="ARBA" id="ARBA00023125"/>
    </source>
</evidence>
<dbReference type="PROSITE" id="PS50943">
    <property type="entry name" value="HTH_CROC1"/>
    <property type="match status" value="1"/>
</dbReference>
<dbReference type="PANTHER" id="PTHR46797:SF1">
    <property type="entry name" value="METHYLPHOSPHONATE SYNTHASE"/>
    <property type="match status" value="1"/>
</dbReference>
<protein>
    <submittedName>
        <fullName evidence="5">Helix-turn-helix transcriptional regulator</fullName>
    </submittedName>
</protein>
<dbReference type="Pfam" id="PF13560">
    <property type="entry name" value="HTH_31"/>
    <property type="match status" value="1"/>
</dbReference>
<accession>A0AA90S8F4</accession>
<keyword evidence="6" id="KW-1185">Reference proteome</keyword>
<keyword evidence="3" id="KW-0812">Transmembrane</keyword>
<gene>
    <name evidence="5" type="ORF">Q7X28_12755</name>
</gene>
<dbReference type="Gene3D" id="1.10.260.40">
    <property type="entry name" value="lambda repressor-like DNA-binding domains"/>
    <property type="match status" value="1"/>
</dbReference>
<dbReference type="EMBL" id="JAUTIX010000004">
    <property type="protein sequence ID" value="MDP0398795.1"/>
    <property type="molecule type" value="Genomic_DNA"/>
</dbReference>
<dbReference type="SMART" id="SM00530">
    <property type="entry name" value="HTH_XRE"/>
    <property type="match status" value="1"/>
</dbReference>
<comment type="caution">
    <text evidence="5">The sequence shown here is derived from an EMBL/GenBank/DDBJ whole genome shotgun (WGS) entry which is preliminary data.</text>
</comment>
<sequence>METRTDGEALFRHELGSQLRRLRHQRGERLADTARRAGISPQYLSEVERGLKDPSSEMLAAITGALGAPVGEVIVAVGLQLRTVRRPTRLHLVPTGTVATPVPQAPRGVQAHSPVLRAA</sequence>